<organism evidence="8 9">
    <name type="scientific">Erwinia rhapontici</name>
    <name type="common">Pectobacterium rhapontici</name>
    <dbReference type="NCBI Taxonomy" id="55212"/>
    <lineage>
        <taxon>Bacteria</taxon>
        <taxon>Pseudomonadati</taxon>
        <taxon>Pseudomonadota</taxon>
        <taxon>Gammaproteobacteria</taxon>
        <taxon>Enterobacterales</taxon>
        <taxon>Erwiniaceae</taxon>
        <taxon>Erwinia</taxon>
    </lineage>
</organism>
<evidence type="ECO:0000256" key="5">
    <source>
        <dbReference type="ARBA" id="ARBA00022989"/>
    </source>
</evidence>
<dbReference type="EMBL" id="AP024329">
    <property type="protein sequence ID" value="BCQ33428.1"/>
    <property type="molecule type" value="Genomic_DNA"/>
</dbReference>
<dbReference type="PANTHER" id="PTHR33452">
    <property type="entry name" value="OXIDOREDUCTASE CATD-RELATED"/>
    <property type="match status" value="1"/>
</dbReference>
<keyword evidence="3" id="KW-1003">Cell membrane</keyword>
<evidence type="ECO:0000313" key="8">
    <source>
        <dbReference type="EMBL" id="BCQ33428.1"/>
    </source>
</evidence>
<feature type="transmembrane region" description="Helical" evidence="7">
    <location>
        <begin position="20"/>
        <end position="38"/>
    </location>
</feature>
<comment type="subcellular location">
    <subcellularLocation>
        <location evidence="1">Cell membrane</location>
        <topology evidence="1">Multi-pass membrane protein</topology>
    </subcellularLocation>
</comment>
<name>A0ABM7MW08_ERWRD</name>
<accession>A0ABM7MW08</accession>
<keyword evidence="5 7" id="KW-1133">Transmembrane helix</keyword>
<keyword evidence="9" id="KW-1185">Reference proteome</keyword>
<comment type="similarity">
    <text evidence="2">Belongs to the DoxX family.</text>
</comment>
<sequence>MMIANTLTRFNQLFSHPDFAKLLLRLTVGGLMLFHGWHKLHSGIGGIQGMLAAHGLPSFIGYGVLIGEVVAPLLLIFGILCRLSALTVIGTMVVAWLLAGLGDTFSLSPVGAWAIESMAFFAFASLVILFQGGGKYSVVSHSAWR</sequence>
<evidence type="ECO:0000313" key="9">
    <source>
        <dbReference type="Proteomes" id="UP000677515"/>
    </source>
</evidence>
<evidence type="ECO:0000256" key="2">
    <source>
        <dbReference type="ARBA" id="ARBA00006679"/>
    </source>
</evidence>
<proteinExistence type="inferred from homology"/>
<feature type="transmembrane region" description="Helical" evidence="7">
    <location>
        <begin position="110"/>
        <end position="130"/>
    </location>
</feature>
<dbReference type="PANTHER" id="PTHR33452:SF1">
    <property type="entry name" value="INNER MEMBRANE PROTEIN YPHA-RELATED"/>
    <property type="match status" value="1"/>
</dbReference>
<evidence type="ECO:0000256" key="7">
    <source>
        <dbReference type="SAM" id="Phobius"/>
    </source>
</evidence>
<evidence type="ECO:0000256" key="1">
    <source>
        <dbReference type="ARBA" id="ARBA00004651"/>
    </source>
</evidence>
<evidence type="ECO:0000256" key="4">
    <source>
        <dbReference type="ARBA" id="ARBA00022692"/>
    </source>
</evidence>
<protein>
    <submittedName>
        <fullName evidence="8">GntR family transcriptional regulator</fullName>
    </submittedName>
</protein>
<gene>
    <name evidence="8" type="ORF">ERHA53_07710</name>
</gene>
<dbReference type="Proteomes" id="UP000677515">
    <property type="component" value="Chromosome"/>
</dbReference>
<evidence type="ECO:0000256" key="6">
    <source>
        <dbReference type="ARBA" id="ARBA00023136"/>
    </source>
</evidence>
<dbReference type="Pfam" id="PF07681">
    <property type="entry name" value="DoxX"/>
    <property type="match status" value="1"/>
</dbReference>
<evidence type="ECO:0000256" key="3">
    <source>
        <dbReference type="ARBA" id="ARBA00022475"/>
    </source>
</evidence>
<keyword evidence="4 7" id="KW-0812">Transmembrane</keyword>
<reference evidence="8 9" key="1">
    <citation type="submission" date="2021-01" db="EMBL/GenBank/DDBJ databases">
        <title>Complete genome sequence of Erwinia rhapontici MAFF 311153.</title>
        <authorList>
            <person name="Morohoshi T."/>
            <person name="Someya N."/>
        </authorList>
    </citation>
    <scope>NUCLEOTIDE SEQUENCE [LARGE SCALE GENOMIC DNA]</scope>
    <source>
        <strain evidence="8 9">MAFF 311153</strain>
    </source>
</reference>
<dbReference type="InterPro" id="IPR051907">
    <property type="entry name" value="DoxX-like_oxidoreductase"/>
</dbReference>
<feature type="transmembrane region" description="Helical" evidence="7">
    <location>
        <begin position="73"/>
        <end position="98"/>
    </location>
</feature>
<keyword evidence="6 7" id="KW-0472">Membrane</keyword>
<dbReference type="InterPro" id="IPR032808">
    <property type="entry name" value="DoxX"/>
</dbReference>